<gene>
    <name evidence="2" type="ORF">TEMA_11490</name>
</gene>
<evidence type="ECO:0000259" key="1">
    <source>
        <dbReference type="Pfam" id="PF08765"/>
    </source>
</evidence>
<protein>
    <recommendedName>
        <fullName evidence="1">Mor transcription activator domain-containing protein</fullName>
    </recommendedName>
</protein>
<evidence type="ECO:0000313" key="2">
    <source>
        <dbReference type="EMBL" id="WMT80827.1"/>
    </source>
</evidence>
<organism evidence="2 3">
    <name type="scientific">Terrisporobacter mayombei</name>
    <dbReference type="NCBI Taxonomy" id="1541"/>
    <lineage>
        <taxon>Bacteria</taxon>
        <taxon>Bacillati</taxon>
        <taxon>Bacillota</taxon>
        <taxon>Clostridia</taxon>
        <taxon>Peptostreptococcales</taxon>
        <taxon>Peptostreptococcaceae</taxon>
        <taxon>Terrisporobacter</taxon>
    </lineage>
</organism>
<feature type="domain" description="Mor transcription activator" evidence="1">
    <location>
        <begin position="14"/>
        <end position="81"/>
    </location>
</feature>
<name>A0ABY9PYN4_9FIRM</name>
<keyword evidence="3" id="KW-1185">Reference proteome</keyword>
<accession>A0ABY9PYN4</accession>
<proteinExistence type="predicted"/>
<dbReference type="SUPFAM" id="SSF46689">
    <property type="entry name" value="Homeodomain-like"/>
    <property type="match status" value="1"/>
</dbReference>
<dbReference type="InterPro" id="IPR009057">
    <property type="entry name" value="Homeodomain-like_sf"/>
</dbReference>
<sequence>MNILIDDIPVNLQQMVDIIGMDNLIELSKIYGGASIYIPMHKTLLIRERNRKIVKEFNGVNGEILRRKYNISYAQLRSLVQDK</sequence>
<dbReference type="Pfam" id="PF08765">
    <property type="entry name" value="Mor"/>
    <property type="match status" value="1"/>
</dbReference>
<dbReference type="Gene3D" id="1.10.10.60">
    <property type="entry name" value="Homeodomain-like"/>
    <property type="match status" value="1"/>
</dbReference>
<dbReference type="EMBL" id="CP101637">
    <property type="protein sequence ID" value="WMT80827.1"/>
    <property type="molecule type" value="Genomic_DNA"/>
</dbReference>
<dbReference type="InterPro" id="IPR014875">
    <property type="entry name" value="Mor_transcription_activator"/>
</dbReference>
<dbReference type="RefSeq" id="WP_228103021.1">
    <property type="nucleotide sequence ID" value="NZ_CP101637.1"/>
</dbReference>
<evidence type="ECO:0000313" key="3">
    <source>
        <dbReference type="Proteomes" id="UP001235030"/>
    </source>
</evidence>
<reference evidence="2 3" key="1">
    <citation type="submission" date="2022-07" db="EMBL/GenBank/DDBJ databases">
        <title>Genome sequence of Terrisporobacter mayombei DSM6539.</title>
        <authorList>
            <person name="Boeer T."/>
            <person name="Bengelsdorf F.R."/>
            <person name="Daniel R."/>
            <person name="Poehlein A."/>
        </authorList>
    </citation>
    <scope>NUCLEOTIDE SEQUENCE [LARGE SCALE GENOMIC DNA]</scope>
    <source>
        <strain evidence="2 3">DSM 6539</strain>
    </source>
</reference>
<dbReference type="Proteomes" id="UP001235030">
    <property type="component" value="Chromosome"/>
</dbReference>